<feature type="compositionally biased region" description="Acidic residues" evidence="1">
    <location>
        <begin position="2433"/>
        <end position="2443"/>
    </location>
</feature>
<feature type="region of interest" description="Disordered" evidence="1">
    <location>
        <begin position="2357"/>
        <end position="2500"/>
    </location>
</feature>
<organism evidence="3 4">
    <name type="scientific">Tritrichomonas musculus</name>
    <dbReference type="NCBI Taxonomy" id="1915356"/>
    <lineage>
        <taxon>Eukaryota</taxon>
        <taxon>Metamonada</taxon>
        <taxon>Parabasalia</taxon>
        <taxon>Tritrichomonadida</taxon>
        <taxon>Tritrichomonadidae</taxon>
        <taxon>Tritrichomonas</taxon>
    </lineage>
</organism>
<dbReference type="Proteomes" id="UP001470230">
    <property type="component" value="Unassembled WGS sequence"/>
</dbReference>
<reference evidence="3 4" key="1">
    <citation type="submission" date="2024-04" db="EMBL/GenBank/DDBJ databases">
        <title>Tritrichomonas musculus Genome.</title>
        <authorList>
            <person name="Alves-Ferreira E."/>
            <person name="Grigg M."/>
            <person name="Lorenzi H."/>
            <person name="Galac M."/>
        </authorList>
    </citation>
    <scope>NUCLEOTIDE SEQUENCE [LARGE SCALE GENOMIC DNA]</scope>
    <source>
        <strain evidence="3 4">EAF2021</strain>
    </source>
</reference>
<sequence>MEKGWRKIVNLFQGGNTSQEIKQFQSLVTSCKNDDDIINCFNFYTTHFKDIEINSDFKSTILGSVIIDFSKIFTPYFSNKYETFDNKIAAFNLLSIYININNIDKESLKEITDFLLVLITKETEIKEATQFIQISLQSKNILQIILSPKNISSVFNATFTQTTKSFTQTMLNSLPTLNYSNKDDFSTFYETVITDIKSNSINDYYSAFTFIGILLKKSSNCDFISRFFSVSKSHFFNVKSFDFYLYFLQLGDEIEFKFLNDILHNPSLNLSLLNSIILVLSLSNNNDKLYFIDFNFFLKKIDLINDERQEDLFKMILQSSQTKQLEAFKTIFPPWETKVSSSFFLNLVKSVTNRQVNEIAEIFLLSEKVDLNGLYTQIENDKNIAEAVDYVVSNINNKKVTPITSLLLNLTAKSCQNAINTLENLLLRSKPEWIVNPIIEFLKKEKDLQDDIYDAMSDISLRKSDFVSLFLQNGIEPLFLSLKNNHSIDFLAALTCNGPHYQIDDYISKNFEKTVLKNLPEKSLKNLALGLPHDSDSFGLLRIPSLVKYTSDVELKTPFDRYVYGKVCTKVIPFENTNDKSKMSFIRQYIGKNRGIDKNFIFSDPNCVYQMVKGKMPFYNIYQLHFEMPHAVAEVQLKSTFGFWFYIKHIIGQTILFSTKTGAVSYDCDGIHAFNKPPIECTLKRWHFLALVTQSKNFQLTNYASVYLDGMKIFDNFVQLSDKLIIGSEEKNKAVWYIKDDFLIADEAYSQSDIQNAYYKGVHQRTAQNYLKPEIVCHPGFQFVKYKGIGSFLKEIGSPEYIFLQMLKDTNTSKTFFIWMKCAFILLRKNEIELNFFNQAMKYAILKKGEFFTSECQKFALSTFNTRSYSSIFGDLQIISSPNICFDFLPKLFSLNYDFDDFFDQILDAYCILELSDETKSYIEGGIVSYIKRRPNAIERIIFTVAALHRISDDNKYEIDKPSENPERMRKLIEIVTKDQEIYTKSIDFATSLYFISVLPDDFSYVFIKYLAQVCLESPKYWEINALKQSLPFFISLYKQEVAWCFFLALLTNKYLNTIDDYAKTVMVNIEVLKILLDMIASIIRIEIQNCDKSLNDKQIELLNIKLNQTDSLFSGSDAQPSNTSNASNEEEEEEADDIEKVDVVEPFNFDSKFISFKTLLLLRSICTDKQFLACPQQIERLCSLGFDKLSFHDYPFQKSTKATKKNEQPSIPISIDIDKTAVLSTNLHSTTIKYLRRYTHYDKLRKSDNSKKIGNIMNANSNSSTNRSNFKNIRMPEDIPKNIKLSDLFETKAVNMIVDLVSKLLVSQTKNVFYNIRKSFARYTIFGSDVHPVIACLMHQSIALYIMQNAAQSKDSDTISSECANQFFSFLMYRILEGLWPLNKLLILFNNSMKIIKSNTTNFKNLTLITLSKIKSIDCRIEILCDLFANDVFCGYLKNDSKYFTAILHFVCTNEVSKSAKFDMLYETVTQKSKFIPKTEFCKALLEKSQLIWYSYQPDQYTDIMNDINKGLEQSTESLRQFRTSFTTAPLHPNYLETLKIRNVKNLILRRSLRFQIFYHLNEMNASSEDILIKLFRKESSLKFLINPPTKFMSVRGPQPLTVPQKMDPLVYSFSVPFKKTHRQIPLLRSKHVPTFKSILPEICQEKSAAICLSDWSLPPYCSTCAVLEVLESIWSTDSIIKCDLLTTPEVMACVCSIGNESLEILLNSTIDESTGRIILPESSDMLCHFEAFEVAAFGFYGNTQENSSSFFCNRSLISIKYANVTLVIERRYAYQPRMVDIFTNSGNQYTIIFDTEKNKKVFLKKVKSKIKILSDANIGIGFSQRLIMSMTLDQVTKLWTTGKLSTLDYLLYVNISAGRSFNDTSQYPVFPWILGDFEKDEIVTARDLSKPMGAQNEIRKERFILTYKETNYHYGTHYSHSAAILHYMLRVEPFTFFSIHLHNGWDHKDRLFCNVAEAWRSASDTNQADVKELIPEFYAFPQIFENPNNIELGERTDGLSLQVVTMPKWGQDTLKFIWQMRIALENADKINEWIDLIFGYEQRGEEAVRCVNCYQPLSYDDALEKNSFGDVDIHAAVDMINNFGQCPAQLFKEPHPARTSSPYYRKTLATSSDPLFITRLKNTSKYARNVRVIDRSIYVASDNELFVGVAGIAIKVRDDLHEIKVNQQSLVSTSVANSISSSSSSSNTQPSSPISSPSVTLTSFSFNASTSFAFFQQPKPIKEKLVCYCLSSDASMFAVASKFGYAVIRDCKEKVIAKFITFCNEPTAVAFSSQHFMLIVADSKVLSMFDVTTGFLIRKTEKGIFENDIVCVQFDDVANVIIAADKYTVVVFGLDFRIIASQNIFQPVAMKRPLPIPKIVPPNKLNKEDSNEEEKQSENENKEENEQENNNKEEKENKDENENDNKDENENDNKDENENDNKDENENDNKDENEDENENENVQESKDDVNKNEKETKVNGENKEEQNANDNDEQENEDFDDENKEENDDEDESDDERRCSLFSSRSEISCIAVCDSEIWCEEPFFILGRKDGLCELWTLNVLCSSLTRVNLLKISEPIIAVHIFADNKAALVFGCSGSVSLVSMYNEKQTLVGKMFYNSCAICHSHDTSLSCCTRCGLYICSKCRAKRMPVVCSRCIAHGTGEETSDAATAAHKASQSSDTAE</sequence>
<dbReference type="SUPFAM" id="SSF81837">
    <property type="entry name" value="BEACH domain"/>
    <property type="match status" value="1"/>
</dbReference>
<keyword evidence="4" id="KW-1185">Reference proteome</keyword>
<feature type="region of interest" description="Disordered" evidence="1">
    <location>
        <begin position="1114"/>
        <end position="1138"/>
    </location>
</feature>
<evidence type="ECO:0000313" key="4">
    <source>
        <dbReference type="Proteomes" id="UP001470230"/>
    </source>
</evidence>
<evidence type="ECO:0000313" key="3">
    <source>
        <dbReference type="EMBL" id="KAK8871857.1"/>
    </source>
</evidence>
<dbReference type="InterPro" id="IPR000409">
    <property type="entry name" value="BEACH_dom"/>
</dbReference>
<dbReference type="CDD" id="cd06071">
    <property type="entry name" value="Beach"/>
    <property type="match status" value="1"/>
</dbReference>
<accession>A0ABR2J1T3</accession>
<dbReference type="EMBL" id="JAPFFF010000013">
    <property type="protein sequence ID" value="KAK8871857.1"/>
    <property type="molecule type" value="Genomic_DNA"/>
</dbReference>
<dbReference type="PROSITE" id="PS50197">
    <property type="entry name" value="BEACH"/>
    <property type="match status" value="1"/>
</dbReference>
<feature type="compositionally biased region" description="Acidic residues" evidence="1">
    <location>
        <begin position="1129"/>
        <end position="1138"/>
    </location>
</feature>
<dbReference type="PANTHER" id="PTHR13743:SF123">
    <property type="entry name" value="PROTEIN FAN"/>
    <property type="match status" value="1"/>
</dbReference>
<dbReference type="InterPro" id="IPR050865">
    <property type="entry name" value="BEACH_Domain"/>
</dbReference>
<dbReference type="Gene3D" id="1.10.1540.10">
    <property type="entry name" value="BEACH domain"/>
    <property type="match status" value="1"/>
</dbReference>
<dbReference type="SMART" id="SM01026">
    <property type="entry name" value="Beach"/>
    <property type="match status" value="1"/>
</dbReference>
<dbReference type="InterPro" id="IPR036372">
    <property type="entry name" value="BEACH_dom_sf"/>
</dbReference>
<proteinExistence type="predicted"/>
<evidence type="ECO:0000256" key="1">
    <source>
        <dbReference type="SAM" id="MobiDB-lite"/>
    </source>
</evidence>
<protein>
    <recommendedName>
        <fullName evidence="2">BEACH domain-containing protein</fullName>
    </recommendedName>
</protein>
<name>A0ABR2J1T3_9EUKA</name>
<comment type="caution">
    <text evidence="3">The sequence shown here is derived from an EMBL/GenBank/DDBJ whole genome shotgun (WGS) entry which is preliminary data.</text>
</comment>
<feature type="compositionally biased region" description="Basic and acidic residues" evidence="1">
    <location>
        <begin position="2445"/>
        <end position="2468"/>
    </location>
</feature>
<feature type="compositionally biased region" description="Polar residues" evidence="1">
    <location>
        <begin position="1114"/>
        <end position="1128"/>
    </location>
</feature>
<gene>
    <name evidence="3" type="ORF">M9Y10_007602</name>
</gene>
<feature type="compositionally biased region" description="Basic and acidic residues" evidence="1">
    <location>
        <begin position="2367"/>
        <end position="2432"/>
    </location>
</feature>
<dbReference type="SUPFAM" id="SSF50978">
    <property type="entry name" value="WD40 repeat-like"/>
    <property type="match status" value="1"/>
</dbReference>
<dbReference type="InterPro" id="IPR036322">
    <property type="entry name" value="WD40_repeat_dom_sf"/>
</dbReference>
<evidence type="ECO:0000259" key="2">
    <source>
        <dbReference type="PROSITE" id="PS50197"/>
    </source>
</evidence>
<dbReference type="Pfam" id="PF02138">
    <property type="entry name" value="Beach"/>
    <property type="match status" value="1"/>
</dbReference>
<feature type="compositionally biased region" description="Acidic residues" evidence="1">
    <location>
        <begin position="2472"/>
        <end position="2496"/>
    </location>
</feature>
<dbReference type="PANTHER" id="PTHR13743">
    <property type="entry name" value="BEIGE/BEACH-RELATED"/>
    <property type="match status" value="1"/>
</dbReference>
<feature type="domain" description="BEACH" evidence="2">
    <location>
        <begin position="1826"/>
        <end position="2100"/>
    </location>
</feature>